<name>A0AAV2EWH0_9ROSI</name>
<dbReference type="PANTHER" id="PTHR33172">
    <property type="entry name" value="OS08G0516900 PROTEIN"/>
    <property type="match status" value="1"/>
</dbReference>
<keyword evidence="5" id="KW-1185">Reference proteome</keyword>
<feature type="compositionally biased region" description="Acidic residues" evidence="3">
    <location>
        <begin position="71"/>
        <end position="84"/>
    </location>
</feature>
<gene>
    <name evidence="4" type="ORF">LTRI10_LOCUS30869</name>
</gene>
<protein>
    <submittedName>
        <fullName evidence="4">Uncharacterized protein</fullName>
    </submittedName>
</protein>
<dbReference type="PANTHER" id="PTHR33172:SF96">
    <property type="entry name" value="PROTEIN OXIDATIVE STRESS 3 LIKE 3"/>
    <property type="match status" value="1"/>
</dbReference>
<evidence type="ECO:0000313" key="5">
    <source>
        <dbReference type="Proteomes" id="UP001497516"/>
    </source>
</evidence>
<feature type="compositionally biased region" description="Low complexity" evidence="3">
    <location>
        <begin position="53"/>
        <end position="65"/>
    </location>
</feature>
<organism evidence="4 5">
    <name type="scientific">Linum trigynum</name>
    <dbReference type="NCBI Taxonomy" id="586398"/>
    <lineage>
        <taxon>Eukaryota</taxon>
        <taxon>Viridiplantae</taxon>
        <taxon>Streptophyta</taxon>
        <taxon>Embryophyta</taxon>
        <taxon>Tracheophyta</taxon>
        <taxon>Spermatophyta</taxon>
        <taxon>Magnoliopsida</taxon>
        <taxon>eudicotyledons</taxon>
        <taxon>Gunneridae</taxon>
        <taxon>Pentapetalae</taxon>
        <taxon>rosids</taxon>
        <taxon>fabids</taxon>
        <taxon>Malpighiales</taxon>
        <taxon>Linaceae</taxon>
        <taxon>Linum</taxon>
    </lineage>
</organism>
<evidence type="ECO:0000256" key="2">
    <source>
        <dbReference type="ARBA" id="ARBA00023242"/>
    </source>
</evidence>
<dbReference type="EMBL" id="OZ034818">
    <property type="protein sequence ID" value="CAL1390057.1"/>
    <property type="molecule type" value="Genomic_DNA"/>
</dbReference>
<proteinExistence type="predicted"/>
<evidence type="ECO:0000313" key="4">
    <source>
        <dbReference type="EMBL" id="CAL1390057.1"/>
    </source>
</evidence>
<dbReference type="AlphaFoldDB" id="A0AAV2EWH0"/>
<sequence>MPIALQRQGSMPEIQRRRATEPGIGGAAFVPASAMLPRNKDAAAEEGSDREYTPSPESSSTSSSSIGKDSDECEGKEEEDENEVESSFRGPTSLDLGALEQSLTDSDWRKGLSRCYVGKAKSFSDLGKAESITDISELEKTEHAVNKRRRSEIALAQVWDRSGGATISKRSITSSASAISLTMAAAMGEGCGGAAVGEDRSHNFRNHRLHHHPKHLPPLYPGGSSSHMVLEALQTPKQQQQQQRSSPMRSFSMADLHYFAPAPTNSH</sequence>
<comment type="subcellular location">
    <subcellularLocation>
        <location evidence="1">Nucleus</location>
    </subcellularLocation>
</comment>
<dbReference type="GO" id="GO:0006950">
    <property type="term" value="P:response to stress"/>
    <property type="evidence" value="ECO:0007669"/>
    <property type="project" value="UniProtKB-ARBA"/>
</dbReference>
<evidence type="ECO:0000256" key="1">
    <source>
        <dbReference type="ARBA" id="ARBA00004123"/>
    </source>
</evidence>
<feature type="region of interest" description="Disordered" evidence="3">
    <location>
        <begin position="1"/>
        <end position="95"/>
    </location>
</feature>
<reference evidence="4 5" key="1">
    <citation type="submission" date="2024-04" db="EMBL/GenBank/DDBJ databases">
        <authorList>
            <person name="Fracassetti M."/>
        </authorList>
    </citation>
    <scope>NUCLEOTIDE SEQUENCE [LARGE SCALE GENOMIC DNA]</scope>
</reference>
<feature type="compositionally biased region" description="Basic and acidic residues" evidence="3">
    <location>
        <begin position="38"/>
        <end position="52"/>
    </location>
</feature>
<evidence type="ECO:0000256" key="3">
    <source>
        <dbReference type="SAM" id="MobiDB-lite"/>
    </source>
</evidence>
<keyword evidence="2" id="KW-0539">Nucleus</keyword>
<accession>A0AAV2EWH0</accession>
<dbReference type="GO" id="GO:0005634">
    <property type="term" value="C:nucleus"/>
    <property type="evidence" value="ECO:0007669"/>
    <property type="project" value="UniProtKB-SubCell"/>
</dbReference>
<dbReference type="Proteomes" id="UP001497516">
    <property type="component" value="Chromosome 5"/>
</dbReference>
<dbReference type="InterPro" id="IPR051992">
    <property type="entry name" value="OxStress_Response_Reg"/>
</dbReference>